<evidence type="ECO:0000259" key="4">
    <source>
        <dbReference type="PROSITE" id="PS50943"/>
    </source>
</evidence>
<proteinExistence type="predicted"/>
<name>A0AA94ED32_9GAMM</name>
<dbReference type="GO" id="GO:0003700">
    <property type="term" value="F:DNA-binding transcription factor activity"/>
    <property type="evidence" value="ECO:0007669"/>
    <property type="project" value="TreeGrafter"/>
</dbReference>
<evidence type="ECO:0000256" key="1">
    <source>
        <dbReference type="ARBA" id="ARBA00023015"/>
    </source>
</evidence>
<organism evidence="5 6">
    <name type="scientific">Idiomarina aquatica</name>
    <dbReference type="NCBI Taxonomy" id="1327752"/>
    <lineage>
        <taxon>Bacteria</taxon>
        <taxon>Pseudomonadati</taxon>
        <taxon>Pseudomonadota</taxon>
        <taxon>Gammaproteobacteria</taxon>
        <taxon>Alteromonadales</taxon>
        <taxon>Idiomarinaceae</taxon>
        <taxon>Idiomarina</taxon>
    </lineage>
</organism>
<dbReference type="PANTHER" id="PTHR46797:SF23">
    <property type="entry name" value="HTH-TYPE TRANSCRIPTIONAL REGULATOR SUTR"/>
    <property type="match status" value="1"/>
</dbReference>
<evidence type="ECO:0000256" key="3">
    <source>
        <dbReference type="ARBA" id="ARBA00023163"/>
    </source>
</evidence>
<dbReference type="EMBL" id="PIPS01000004">
    <property type="protein sequence ID" value="RUO40307.1"/>
    <property type="molecule type" value="Genomic_DNA"/>
</dbReference>
<accession>A0AA94ED32</accession>
<dbReference type="Gene3D" id="1.10.260.40">
    <property type="entry name" value="lambda repressor-like DNA-binding domains"/>
    <property type="match status" value="1"/>
</dbReference>
<dbReference type="RefSeq" id="WP_126820362.1">
    <property type="nucleotide sequence ID" value="NZ_PIPS01000004.1"/>
</dbReference>
<dbReference type="Proteomes" id="UP000286680">
    <property type="component" value="Unassembled WGS sequence"/>
</dbReference>
<evidence type="ECO:0000256" key="2">
    <source>
        <dbReference type="ARBA" id="ARBA00023125"/>
    </source>
</evidence>
<evidence type="ECO:0000313" key="5">
    <source>
        <dbReference type="EMBL" id="RUO40307.1"/>
    </source>
</evidence>
<dbReference type="GO" id="GO:0003677">
    <property type="term" value="F:DNA binding"/>
    <property type="evidence" value="ECO:0007669"/>
    <property type="project" value="UniProtKB-KW"/>
</dbReference>
<dbReference type="CDD" id="cd00093">
    <property type="entry name" value="HTH_XRE"/>
    <property type="match status" value="1"/>
</dbReference>
<keyword evidence="3" id="KW-0804">Transcription</keyword>
<dbReference type="GO" id="GO:0005829">
    <property type="term" value="C:cytosol"/>
    <property type="evidence" value="ECO:0007669"/>
    <property type="project" value="TreeGrafter"/>
</dbReference>
<comment type="caution">
    <text evidence="5">The sequence shown here is derived from an EMBL/GenBank/DDBJ whole genome shotgun (WGS) entry which is preliminary data.</text>
</comment>
<feature type="domain" description="HTH cro/C1-type" evidence="4">
    <location>
        <begin position="13"/>
        <end position="67"/>
    </location>
</feature>
<dbReference type="Pfam" id="PF01381">
    <property type="entry name" value="HTH_3"/>
    <property type="match status" value="1"/>
</dbReference>
<gene>
    <name evidence="5" type="ORF">CWE23_11930</name>
</gene>
<keyword evidence="1" id="KW-0805">Transcription regulation</keyword>
<evidence type="ECO:0000313" key="6">
    <source>
        <dbReference type="Proteomes" id="UP000286680"/>
    </source>
</evidence>
<dbReference type="AlphaFoldDB" id="A0AA94ED32"/>
<dbReference type="SUPFAM" id="SSF47413">
    <property type="entry name" value="lambda repressor-like DNA-binding domains"/>
    <property type="match status" value="1"/>
</dbReference>
<dbReference type="PROSITE" id="PS50943">
    <property type="entry name" value="HTH_CROC1"/>
    <property type="match status" value="1"/>
</dbReference>
<dbReference type="SMART" id="SM00530">
    <property type="entry name" value="HTH_XRE"/>
    <property type="match status" value="1"/>
</dbReference>
<dbReference type="PANTHER" id="PTHR46797">
    <property type="entry name" value="HTH-TYPE TRANSCRIPTIONAL REGULATOR"/>
    <property type="match status" value="1"/>
</dbReference>
<dbReference type="InterPro" id="IPR050807">
    <property type="entry name" value="TransReg_Diox_bact_type"/>
</dbReference>
<protein>
    <submittedName>
        <fullName evidence="5">XRE family transcriptional regulator</fullName>
    </submittedName>
</protein>
<sequence>MPSKLIPAVAETVKSLRKSSGLTQEELAAAAELDRTYISGIERGVRNVSLSSIEKLSNALSMTLPDFFDELRNVLIQRDAD</sequence>
<dbReference type="InterPro" id="IPR001387">
    <property type="entry name" value="Cro/C1-type_HTH"/>
</dbReference>
<keyword evidence="6" id="KW-1185">Reference proteome</keyword>
<dbReference type="InterPro" id="IPR010982">
    <property type="entry name" value="Lambda_DNA-bd_dom_sf"/>
</dbReference>
<keyword evidence="2" id="KW-0238">DNA-binding</keyword>
<reference evidence="6" key="1">
    <citation type="journal article" date="2018" name="Front. Microbiol.">
        <title>Genome-Based Analysis Reveals the Taxonomy and Diversity of the Family Idiomarinaceae.</title>
        <authorList>
            <person name="Liu Y."/>
            <person name="Lai Q."/>
            <person name="Shao Z."/>
        </authorList>
    </citation>
    <scope>NUCLEOTIDE SEQUENCE [LARGE SCALE GENOMIC DNA]</scope>
    <source>
        <strain evidence="6">SN-14</strain>
    </source>
</reference>